<accession>A0A292GT24</accession>
<evidence type="ECO:0000256" key="1">
    <source>
        <dbReference type="SAM" id="Phobius"/>
    </source>
</evidence>
<dbReference type="AlphaFoldDB" id="A0A292GT24"/>
<sequence>MMRTVIAIVLIALGTLSAHAWTQFLLRNPAVEAFVNSDRLWLAVFGVVVVFGSIAAACCAALLFHPGSLPGRRPEGGE</sequence>
<keyword evidence="1" id="KW-0812">Transmembrane</keyword>
<feature type="transmembrane region" description="Helical" evidence="1">
    <location>
        <begin position="40"/>
        <end position="64"/>
    </location>
</feature>
<dbReference type="EMBL" id="LC171369">
    <property type="protein sequence ID" value="BBA74391.1"/>
    <property type="molecule type" value="Genomic_DNA"/>
</dbReference>
<evidence type="ECO:0000313" key="2">
    <source>
        <dbReference type="EMBL" id="BBA74391.1"/>
    </source>
</evidence>
<keyword evidence="1" id="KW-0472">Membrane</keyword>
<name>A0A292GT24_9HYPH</name>
<organism evidence="2">
    <name type="scientific">Ochrobactrum sp. PW1</name>
    <dbReference type="NCBI Taxonomy" id="1882222"/>
    <lineage>
        <taxon>Bacteria</taxon>
        <taxon>Pseudomonadati</taxon>
        <taxon>Pseudomonadota</taxon>
        <taxon>Alphaproteobacteria</taxon>
        <taxon>Hyphomicrobiales</taxon>
        <taxon>Brucellaceae</taxon>
        <taxon>Brucella/Ochrobactrum group</taxon>
        <taxon>Ochrobactrum</taxon>
    </lineage>
</organism>
<protein>
    <submittedName>
        <fullName evidence="2">Uncharacterized protein</fullName>
    </submittedName>
</protein>
<keyword evidence="1" id="KW-1133">Transmembrane helix</keyword>
<reference evidence="2" key="1">
    <citation type="submission" date="2016-07" db="EMBL/GenBank/DDBJ databases">
        <title>Genomics reveals synergistic degradation of pyrene by five bacteria in a mangrove sediment-derived bacterial consortium.</title>
        <authorList>
            <person name="Wanapaisan P."/>
            <person name="Vejarano F."/>
            <person name="Chakraborty J."/>
            <person name="Shintani M."/>
            <person name="Muangchinda C."/>
            <person name="Laothamteep N."/>
            <person name="Suzuki-Minakuchi C."/>
            <person name="Inoue K."/>
            <person name="Nojiri H."/>
            <person name="Pinyakong O."/>
        </authorList>
    </citation>
    <scope>NUCLEOTIDE SEQUENCE</scope>
    <source>
        <strain evidence="2">PW1</strain>
    </source>
</reference>
<proteinExistence type="predicted"/>